<organism evidence="1">
    <name type="scientific">Arundo donax</name>
    <name type="common">Giant reed</name>
    <name type="synonym">Donax arundinaceus</name>
    <dbReference type="NCBI Taxonomy" id="35708"/>
    <lineage>
        <taxon>Eukaryota</taxon>
        <taxon>Viridiplantae</taxon>
        <taxon>Streptophyta</taxon>
        <taxon>Embryophyta</taxon>
        <taxon>Tracheophyta</taxon>
        <taxon>Spermatophyta</taxon>
        <taxon>Magnoliopsida</taxon>
        <taxon>Liliopsida</taxon>
        <taxon>Poales</taxon>
        <taxon>Poaceae</taxon>
        <taxon>PACMAD clade</taxon>
        <taxon>Arundinoideae</taxon>
        <taxon>Arundineae</taxon>
        <taxon>Arundo</taxon>
    </lineage>
</organism>
<name>A0A0A8Y254_ARUDO</name>
<proteinExistence type="predicted"/>
<protein>
    <submittedName>
        <fullName evidence="1">Uncharacterized protein</fullName>
    </submittedName>
</protein>
<accession>A0A0A8Y254</accession>
<reference evidence="1" key="1">
    <citation type="submission" date="2014-09" db="EMBL/GenBank/DDBJ databases">
        <authorList>
            <person name="Magalhaes I.L.F."/>
            <person name="Oliveira U."/>
            <person name="Santos F.R."/>
            <person name="Vidigal T.H.D.A."/>
            <person name="Brescovit A.D."/>
            <person name="Santos A.J."/>
        </authorList>
    </citation>
    <scope>NUCLEOTIDE SEQUENCE</scope>
    <source>
        <tissue evidence="1">Shoot tissue taken approximately 20 cm above the soil surface</tissue>
    </source>
</reference>
<sequence length="29" mass="3266">MPSPKIAGIKYKLWFINHNGGYSQNSNIS</sequence>
<reference evidence="1" key="2">
    <citation type="journal article" date="2015" name="Data Brief">
        <title>Shoot transcriptome of the giant reed, Arundo donax.</title>
        <authorList>
            <person name="Barrero R.A."/>
            <person name="Guerrero F.D."/>
            <person name="Moolhuijzen P."/>
            <person name="Goolsby J.A."/>
            <person name="Tidwell J."/>
            <person name="Bellgard S.E."/>
            <person name="Bellgard M.I."/>
        </authorList>
    </citation>
    <scope>NUCLEOTIDE SEQUENCE</scope>
    <source>
        <tissue evidence="1">Shoot tissue taken approximately 20 cm above the soil surface</tissue>
    </source>
</reference>
<dbReference type="AlphaFoldDB" id="A0A0A8Y254"/>
<dbReference type="EMBL" id="GBRH01280113">
    <property type="protein sequence ID" value="JAD17782.1"/>
    <property type="molecule type" value="Transcribed_RNA"/>
</dbReference>
<evidence type="ECO:0000313" key="1">
    <source>
        <dbReference type="EMBL" id="JAD17782.1"/>
    </source>
</evidence>